<dbReference type="PROSITE" id="PS51257">
    <property type="entry name" value="PROKAR_LIPOPROTEIN"/>
    <property type="match status" value="1"/>
</dbReference>
<gene>
    <name evidence="2" type="ORF">FPZ43_10510</name>
</gene>
<sequence length="240" mass="26160">MKNLKPLALLAVSAAVIFASSCDRAQSNVQTLYTDNCGVSWKLIKAGETLPKGIGMCSYKVTVPDYPMQGESVFKSAFKNRVMAKIEVTYDYSITNAIDYVGEAKYLGKINSDSDSEANSAKAYETAENSVIDKRIKEVARDLLIDEDIVEFSQADFETKLLDDVNKLLASKGVKINFLSFVPIPEEQTRQAIDIVTAMKIYDSKGLGEVGKAVATARAGATKVSVSTETKKPAETEEND</sequence>
<feature type="signal peptide" evidence="1">
    <location>
        <begin position="1"/>
        <end position="25"/>
    </location>
</feature>
<keyword evidence="3" id="KW-1185">Reference proteome</keyword>
<reference evidence="2 3" key="1">
    <citation type="submission" date="2019-07" db="EMBL/GenBank/DDBJ databases">
        <authorList>
            <person name="Kim J."/>
        </authorList>
    </citation>
    <scope>NUCLEOTIDE SEQUENCE [LARGE SCALE GENOMIC DNA]</scope>
    <source>
        <strain evidence="3">dk17</strain>
    </source>
</reference>
<accession>A0A563UDE3</accession>
<dbReference type="Proteomes" id="UP000320042">
    <property type="component" value="Unassembled WGS sequence"/>
</dbReference>
<name>A0A563UDE3_9SPHI</name>
<protein>
    <recommendedName>
        <fullName evidence="4">Band 7 domain-containing protein</fullName>
    </recommendedName>
</protein>
<keyword evidence="1" id="KW-0732">Signal</keyword>
<dbReference type="AlphaFoldDB" id="A0A563UDE3"/>
<evidence type="ECO:0000313" key="2">
    <source>
        <dbReference type="EMBL" id="TWR29378.1"/>
    </source>
</evidence>
<organism evidence="2 3">
    <name type="scientific">Mucilaginibacter pallidiroseus</name>
    <dbReference type="NCBI Taxonomy" id="2599295"/>
    <lineage>
        <taxon>Bacteria</taxon>
        <taxon>Pseudomonadati</taxon>
        <taxon>Bacteroidota</taxon>
        <taxon>Sphingobacteriia</taxon>
        <taxon>Sphingobacteriales</taxon>
        <taxon>Sphingobacteriaceae</taxon>
        <taxon>Mucilaginibacter</taxon>
    </lineage>
</organism>
<evidence type="ECO:0000256" key="1">
    <source>
        <dbReference type="SAM" id="SignalP"/>
    </source>
</evidence>
<feature type="chain" id="PRO_5021754041" description="Band 7 domain-containing protein" evidence="1">
    <location>
        <begin position="26"/>
        <end position="240"/>
    </location>
</feature>
<proteinExistence type="predicted"/>
<dbReference type="EMBL" id="VOEJ01000004">
    <property type="protein sequence ID" value="TWR29378.1"/>
    <property type="molecule type" value="Genomic_DNA"/>
</dbReference>
<comment type="caution">
    <text evidence="2">The sequence shown here is derived from an EMBL/GenBank/DDBJ whole genome shotgun (WGS) entry which is preliminary data.</text>
</comment>
<evidence type="ECO:0008006" key="4">
    <source>
        <dbReference type="Google" id="ProtNLM"/>
    </source>
</evidence>
<dbReference type="RefSeq" id="WP_146381867.1">
    <property type="nucleotide sequence ID" value="NZ_VOEJ01000004.1"/>
</dbReference>
<dbReference type="OrthoDB" id="1319069at2"/>
<evidence type="ECO:0000313" key="3">
    <source>
        <dbReference type="Proteomes" id="UP000320042"/>
    </source>
</evidence>